<reference evidence="2" key="2">
    <citation type="journal article" date="2024" name="Plant">
        <title>Genomic evolution and insights into agronomic trait innovations of Sesamum species.</title>
        <authorList>
            <person name="Miao H."/>
            <person name="Wang L."/>
            <person name="Qu L."/>
            <person name="Liu H."/>
            <person name="Sun Y."/>
            <person name="Le M."/>
            <person name="Wang Q."/>
            <person name="Wei S."/>
            <person name="Zheng Y."/>
            <person name="Lin W."/>
            <person name="Duan Y."/>
            <person name="Cao H."/>
            <person name="Xiong S."/>
            <person name="Wang X."/>
            <person name="Wei L."/>
            <person name="Li C."/>
            <person name="Ma Q."/>
            <person name="Ju M."/>
            <person name="Zhao R."/>
            <person name="Li G."/>
            <person name="Mu C."/>
            <person name="Tian Q."/>
            <person name="Mei H."/>
            <person name="Zhang T."/>
            <person name="Gao T."/>
            <person name="Zhang H."/>
        </authorList>
    </citation>
    <scope>NUCLEOTIDE SEQUENCE</scope>
    <source>
        <strain evidence="2">KEN1</strain>
    </source>
</reference>
<dbReference type="PANTHER" id="PTHR33710:SF64">
    <property type="entry name" value="ENDONUCLEASE_EXONUCLEASE_PHOSPHATASE DOMAIN-CONTAINING PROTEIN"/>
    <property type="match status" value="1"/>
</dbReference>
<evidence type="ECO:0000256" key="1">
    <source>
        <dbReference type="SAM" id="MobiDB-lite"/>
    </source>
</evidence>
<proteinExistence type="predicted"/>
<dbReference type="PANTHER" id="PTHR33710">
    <property type="entry name" value="BNAC02G09200D PROTEIN"/>
    <property type="match status" value="1"/>
</dbReference>
<protein>
    <recommendedName>
        <fullName evidence="3">DUF4283 domain-containing protein</fullName>
    </recommendedName>
</protein>
<dbReference type="AlphaFoldDB" id="A0AAW2UWE9"/>
<dbReference type="EMBL" id="JACGWN010000011">
    <property type="protein sequence ID" value="KAL0420570.1"/>
    <property type="molecule type" value="Genomic_DNA"/>
</dbReference>
<reference evidence="2" key="1">
    <citation type="submission" date="2020-06" db="EMBL/GenBank/DDBJ databases">
        <authorList>
            <person name="Li T."/>
            <person name="Hu X."/>
            <person name="Zhang T."/>
            <person name="Song X."/>
            <person name="Zhang H."/>
            <person name="Dai N."/>
            <person name="Sheng W."/>
            <person name="Hou X."/>
            <person name="Wei L."/>
        </authorList>
    </citation>
    <scope>NUCLEOTIDE SEQUENCE</scope>
    <source>
        <strain evidence="2">KEN1</strain>
        <tissue evidence="2">Leaf</tissue>
    </source>
</reference>
<dbReference type="SUPFAM" id="SSF56219">
    <property type="entry name" value="DNase I-like"/>
    <property type="match status" value="1"/>
</dbReference>
<gene>
    <name evidence="2" type="ORF">Slati_3079900</name>
</gene>
<evidence type="ECO:0000313" key="2">
    <source>
        <dbReference type="EMBL" id="KAL0420570.1"/>
    </source>
</evidence>
<name>A0AAW2UWE9_9LAMI</name>
<feature type="compositionally biased region" description="Polar residues" evidence="1">
    <location>
        <begin position="76"/>
        <end position="87"/>
    </location>
</feature>
<feature type="region of interest" description="Disordered" evidence="1">
    <location>
        <begin position="1"/>
        <end position="95"/>
    </location>
</feature>
<dbReference type="InterPro" id="IPR036691">
    <property type="entry name" value="Endo/exonu/phosph_ase_sf"/>
</dbReference>
<evidence type="ECO:0008006" key="3">
    <source>
        <dbReference type="Google" id="ProtNLM"/>
    </source>
</evidence>
<comment type="caution">
    <text evidence="2">The sequence shown here is derived from an EMBL/GenBank/DDBJ whole genome shotgun (WGS) entry which is preliminary data.</text>
</comment>
<accession>A0AAW2UWE9</accession>
<feature type="compositionally biased region" description="Polar residues" evidence="1">
    <location>
        <begin position="18"/>
        <end position="30"/>
    </location>
</feature>
<sequence length="548" mass="60299">MAPPLNHPSADSCLSGPESDQNLAVISNPVSPVAESFEPPPRVFEGPADLTMQAGFSPAESMSPTRPVVGDGGLPPSSQSSAATPNDSIPAAATNPSTNIYIGNVPLTTGSNSTDKIATAFHNSSRKTLSFIPPTLQNGEVIVRPSLNVIRDGSHGGPPLSWLVFGKKTVFSSLERLCSVCLAEGTRGYGYFQWLLLLPVQNDNRYGGAYTGTMWIKLRHLPVELWTNEGLSIVASGIGRPLYPDAITRACTRLDFARVCIMLDISSKLPKHIVIMVPQEDGGEPYDEAKAATDLGLCSETGDDEPVLQKRFWNVRGLNRRDHQVSVNNLVAEHRLQFIGLLETRVSAVNVARVQRGMLPRWNCEVCGQSGDIRGAAEEFQECLRGTGLITLPMQGEWFTWHNCSRDSRSLWKRLDRLLVNDCWLGCWPNTYYVSLSARTSDHSPLVLRGDIPIQSRICQHRIVGTTMFAVTRKLKALKPVFRALRQKKVDLSNNVKLAASFLDAAQNLLAQDRTRFSYIWNSAAKWSFGWQQSLSNTCCISVLNLHG</sequence>
<organism evidence="2">
    <name type="scientific">Sesamum latifolium</name>
    <dbReference type="NCBI Taxonomy" id="2727402"/>
    <lineage>
        <taxon>Eukaryota</taxon>
        <taxon>Viridiplantae</taxon>
        <taxon>Streptophyta</taxon>
        <taxon>Embryophyta</taxon>
        <taxon>Tracheophyta</taxon>
        <taxon>Spermatophyta</taxon>
        <taxon>Magnoliopsida</taxon>
        <taxon>eudicotyledons</taxon>
        <taxon>Gunneridae</taxon>
        <taxon>Pentapetalae</taxon>
        <taxon>asterids</taxon>
        <taxon>lamiids</taxon>
        <taxon>Lamiales</taxon>
        <taxon>Pedaliaceae</taxon>
        <taxon>Sesamum</taxon>
    </lineage>
</organism>
<dbReference type="Gene3D" id="3.60.10.10">
    <property type="entry name" value="Endonuclease/exonuclease/phosphatase"/>
    <property type="match status" value="1"/>
</dbReference>